<evidence type="ECO:0000256" key="10">
    <source>
        <dbReference type="ARBA" id="ARBA00022777"/>
    </source>
</evidence>
<evidence type="ECO:0000256" key="4">
    <source>
        <dbReference type="ARBA" id="ARBA00022490"/>
    </source>
</evidence>
<dbReference type="InterPro" id="IPR011009">
    <property type="entry name" value="Kinase-like_dom_sf"/>
</dbReference>
<keyword evidence="17" id="KW-1185">Reference proteome</keyword>
<evidence type="ECO:0000256" key="11">
    <source>
        <dbReference type="ARBA" id="ARBA00022833"/>
    </source>
</evidence>
<dbReference type="InterPro" id="IPR017441">
    <property type="entry name" value="Protein_kinase_ATP_BS"/>
</dbReference>
<dbReference type="SMART" id="SM00228">
    <property type="entry name" value="PDZ"/>
    <property type="match status" value="1"/>
</dbReference>
<feature type="compositionally biased region" description="Low complexity" evidence="15">
    <location>
        <begin position="1290"/>
        <end position="1306"/>
    </location>
</feature>
<dbReference type="EC" id="2.7.11.1" evidence="3"/>
<evidence type="ECO:0000256" key="3">
    <source>
        <dbReference type="ARBA" id="ARBA00012513"/>
    </source>
</evidence>
<dbReference type="Pfam" id="PF00595">
    <property type="entry name" value="PDZ"/>
    <property type="match status" value="1"/>
</dbReference>
<feature type="region of interest" description="Disordered" evidence="15">
    <location>
        <begin position="1110"/>
        <end position="1168"/>
    </location>
</feature>
<dbReference type="PROSITE" id="PS50106">
    <property type="entry name" value="PDZ"/>
    <property type="match status" value="1"/>
</dbReference>
<keyword evidence="7" id="KW-0479">Metal-binding</keyword>
<dbReference type="PROSITE" id="PS50011">
    <property type="entry name" value="PROTEIN_KINASE_DOM"/>
    <property type="match status" value="1"/>
</dbReference>
<dbReference type="InParanoid" id="A0A6I8T2Z8"/>
<evidence type="ECO:0000256" key="12">
    <source>
        <dbReference type="ARBA" id="ARBA00022840"/>
    </source>
</evidence>
<dbReference type="Pfam" id="PF00069">
    <property type="entry name" value="Pkinase"/>
    <property type="match status" value="1"/>
</dbReference>
<dbReference type="FunFam" id="1.10.510.10:FF:000197">
    <property type="entry name" value="LIM domain kinase 2 isoform X1"/>
    <property type="match status" value="1"/>
</dbReference>
<keyword evidence="8" id="KW-0677">Repeat</keyword>
<proteinExistence type="inferred from homology"/>
<accession>A0A6I8T2Z8</accession>
<evidence type="ECO:0000256" key="5">
    <source>
        <dbReference type="ARBA" id="ARBA00022527"/>
    </source>
</evidence>
<keyword evidence="13" id="KW-0440">LIM domain</keyword>
<dbReference type="GO" id="GO:0004674">
    <property type="term" value="F:protein serine/threonine kinase activity"/>
    <property type="evidence" value="ECO:0007669"/>
    <property type="project" value="UniProtKB-KW"/>
</dbReference>
<dbReference type="InterPro" id="IPR001478">
    <property type="entry name" value="PDZ"/>
</dbReference>
<evidence type="ECO:0000256" key="1">
    <source>
        <dbReference type="ARBA" id="ARBA00004496"/>
    </source>
</evidence>
<feature type="region of interest" description="Disordered" evidence="15">
    <location>
        <begin position="717"/>
        <end position="741"/>
    </location>
</feature>
<dbReference type="Gene3D" id="2.30.42.10">
    <property type="match status" value="1"/>
</dbReference>
<dbReference type="PROSITE" id="PS00478">
    <property type="entry name" value="LIM_DOMAIN_1"/>
    <property type="match status" value="2"/>
</dbReference>
<dbReference type="FunFam" id="3.30.200.20:FF:000038">
    <property type="entry name" value="LIM domain kinase 2"/>
    <property type="match status" value="1"/>
</dbReference>
<keyword evidence="6" id="KW-0808">Transferase</keyword>
<keyword evidence="5" id="KW-0723">Serine/threonine-protein kinase</keyword>
<evidence type="ECO:0000256" key="14">
    <source>
        <dbReference type="ARBA" id="ARBA00040667"/>
    </source>
</evidence>
<feature type="compositionally biased region" description="Polar residues" evidence="15">
    <location>
        <begin position="1349"/>
        <end position="1369"/>
    </location>
</feature>
<dbReference type="SUPFAM" id="SSF56112">
    <property type="entry name" value="Protein kinase-like (PK-like)"/>
    <property type="match status" value="1"/>
</dbReference>
<feature type="region of interest" description="Disordered" evidence="15">
    <location>
        <begin position="1344"/>
        <end position="1401"/>
    </location>
</feature>
<evidence type="ECO:0000256" key="9">
    <source>
        <dbReference type="ARBA" id="ARBA00022741"/>
    </source>
</evidence>
<feature type="compositionally biased region" description="Polar residues" evidence="15">
    <location>
        <begin position="1148"/>
        <end position="1168"/>
    </location>
</feature>
<dbReference type="InterPro" id="IPR050940">
    <property type="entry name" value="Actin_reg-Ser/Thr_kinase"/>
</dbReference>
<feature type="compositionally biased region" description="Polar residues" evidence="15">
    <location>
        <begin position="1307"/>
        <end position="1326"/>
    </location>
</feature>
<dbReference type="GO" id="GO:0005737">
    <property type="term" value="C:cytoplasm"/>
    <property type="evidence" value="ECO:0007669"/>
    <property type="project" value="UniProtKB-SubCell"/>
</dbReference>
<dbReference type="FunFam" id="2.10.110.10:FF:000082">
    <property type="entry name" value="LIM domain kinase 1"/>
    <property type="match status" value="1"/>
</dbReference>
<dbReference type="PROSITE" id="PS00107">
    <property type="entry name" value="PROTEIN_KINASE_ATP"/>
    <property type="match status" value="1"/>
</dbReference>
<keyword evidence="9" id="KW-0547">Nucleotide-binding</keyword>
<dbReference type="SUPFAM" id="SSF50156">
    <property type="entry name" value="PDZ domain-like"/>
    <property type="match status" value="1"/>
</dbReference>
<evidence type="ECO:0000256" key="8">
    <source>
        <dbReference type="ARBA" id="ARBA00022737"/>
    </source>
</evidence>
<evidence type="ECO:0000313" key="16">
    <source>
        <dbReference type="EnsemblMetazoa" id="AAEL000187-PC"/>
    </source>
</evidence>
<dbReference type="CDD" id="cd09365">
    <property type="entry name" value="LIM2_LIMK"/>
    <property type="match status" value="1"/>
</dbReference>
<reference evidence="16 17" key="1">
    <citation type="submission" date="2017-06" db="EMBL/GenBank/DDBJ databases">
        <title>Aedes aegypti genome working group (AGWG) sequencing and assembly.</title>
        <authorList>
            <consortium name="Aedes aegypti Genome Working Group (AGWG)"/>
            <person name="Matthews B.J."/>
        </authorList>
    </citation>
    <scope>NUCLEOTIDE SEQUENCE [LARGE SCALE GENOMIC DNA]</scope>
    <source>
        <strain evidence="16 17">LVP_AGWG</strain>
    </source>
</reference>
<dbReference type="Gene3D" id="3.30.200.20">
    <property type="entry name" value="Phosphorylase Kinase, domain 1"/>
    <property type="match status" value="1"/>
</dbReference>
<dbReference type="Pfam" id="PF00412">
    <property type="entry name" value="LIM"/>
    <property type="match status" value="2"/>
</dbReference>
<comment type="subcellular location">
    <subcellularLocation>
        <location evidence="1">Cytoplasm</location>
    </subcellularLocation>
</comment>
<dbReference type="PROSITE" id="PS50023">
    <property type="entry name" value="LIM_DOMAIN_2"/>
    <property type="match status" value="2"/>
</dbReference>
<dbReference type="PANTHER" id="PTHR46485:SF4">
    <property type="entry name" value="LIM DOMAIN KINASE 1"/>
    <property type="match status" value="1"/>
</dbReference>
<feature type="compositionally biased region" description="Basic and acidic residues" evidence="15">
    <location>
        <begin position="1392"/>
        <end position="1401"/>
    </location>
</feature>
<keyword evidence="12" id="KW-0067">ATP-binding</keyword>
<dbReference type="InterPro" id="IPR036034">
    <property type="entry name" value="PDZ_sf"/>
</dbReference>
<feature type="compositionally biased region" description="Low complexity" evidence="15">
    <location>
        <begin position="1252"/>
        <end position="1263"/>
    </location>
</feature>
<dbReference type="GO" id="GO:0005634">
    <property type="term" value="C:nucleus"/>
    <property type="evidence" value="ECO:0007669"/>
    <property type="project" value="TreeGrafter"/>
</dbReference>
<dbReference type="SUPFAM" id="SSF57716">
    <property type="entry name" value="Glucocorticoid receptor-like (DNA-binding domain)"/>
    <property type="match status" value="2"/>
</dbReference>
<dbReference type="OrthoDB" id="20134at2759"/>
<dbReference type="GO" id="GO:0005524">
    <property type="term" value="F:ATP binding"/>
    <property type="evidence" value="ECO:0007669"/>
    <property type="project" value="UniProtKB-UniRule"/>
</dbReference>
<evidence type="ECO:0000256" key="2">
    <source>
        <dbReference type="ARBA" id="ARBA00005843"/>
    </source>
</evidence>
<keyword evidence="4" id="KW-0963">Cytoplasm</keyword>
<dbReference type="GO" id="GO:0030036">
    <property type="term" value="P:actin cytoskeleton organization"/>
    <property type="evidence" value="ECO:0007669"/>
    <property type="project" value="TreeGrafter"/>
</dbReference>
<feature type="compositionally biased region" description="Low complexity" evidence="15">
    <location>
        <begin position="1217"/>
        <end position="1232"/>
    </location>
</feature>
<name>A0A6I8T2Z8_AEDAE</name>
<organism evidence="16 17">
    <name type="scientific">Aedes aegypti</name>
    <name type="common">Yellowfever mosquito</name>
    <name type="synonym">Culex aegypti</name>
    <dbReference type="NCBI Taxonomy" id="7159"/>
    <lineage>
        <taxon>Eukaryota</taxon>
        <taxon>Metazoa</taxon>
        <taxon>Ecdysozoa</taxon>
        <taxon>Arthropoda</taxon>
        <taxon>Hexapoda</taxon>
        <taxon>Insecta</taxon>
        <taxon>Pterygota</taxon>
        <taxon>Neoptera</taxon>
        <taxon>Endopterygota</taxon>
        <taxon>Diptera</taxon>
        <taxon>Nematocera</taxon>
        <taxon>Culicoidea</taxon>
        <taxon>Culicidae</taxon>
        <taxon>Culicinae</taxon>
        <taxon>Aedini</taxon>
        <taxon>Aedes</taxon>
        <taxon>Stegomyia</taxon>
    </lineage>
</organism>
<gene>
    <name evidence="16" type="primary">5570027</name>
</gene>
<dbReference type="Proteomes" id="UP000008820">
    <property type="component" value="Chromosome 3"/>
</dbReference>
<feature type="region of interest" description="Disordered" evidence="15">
    <location>
        <begin position="1215"/>
        <end position="1332"/>
    </location>
</feature>
<dbReference type="Gene3D" id="2.10.110.10">
    <property type="entry name" value="Cysteine Rich Protein"/>
    <property type="match status" value="2"/>
</dbReference>
<sequence length="1401" mass="155630">MDKNGQKGKSDLSCASCYNAIEKDGYIGALGQEWHTDCFRCSVCDSHLSSWYFEKEGLLFCKDDYWAKYGECCQQCGQVISGPVMVAGDHKFHPECFCCESCKIYIGDREAYALLERSKLFCGQCYKKRMNDTTKVDRQIPGSAMTHDMDGSSKKIPHSIRLVEIPWSNVKKDGIRLSTDEHLYGIPSHSAVGCKGVRISEVFCTFYGQVGKYIFSCVSTALDACCGVLHCRIDLTSDLMSLHIGDKILEVNGTPVRDAPLENVEKLIQSSGKVLQLTVEHDPEVVDRCRLNNAAEEHRYTPVDTNCNNAGLTVVGPGVLKERSPSPNKYDKERMFKKKDEGYMSGTTRKLQKRLKDVNCNNASNSLKEKERSSSMSKLLDEYQHHHHSGDFYDLSRTKSFRVEQKAARIFRASDLVQGELLGKGFFGQVFKVTHRVTQEVMVLKELYRVDEEAQKNFLKEVAVLRSLSHNNVLRFIGVLYKDKKLHLVTEYIPGGSLKELIHDSGLPLPWELRIRFARDISCGMSYLHSMNIIHRDLNSLNCLVREDKTVIVADFGLARIIKQPFSTAFEKCSQSNGTGTVGRRGRPRRQRYTVVGNPYWMAPEMMRGNKYDEKVDIFSFGIMLCEIIGRVQADPDYLPRTSDFGLNQAVFKEKFCEQCPEPFYKIAFLCCDLNPDKRPPFNILEVWFESMAHNATLGKPLPLTIAAEIKHFKGQRSNDSSKCTTPDGLATPPASGVKPSLSRKRINEGMMVEEKENCEKTVKPANNDGGVDMVDCAKSPKGAMATKDSVENNNITSSDSTSSSVNVSGFILGVTEIPRSPHLSKDFSPNGDRIRDSIRARRRQRMILNRENQRKSLDSSNLGLKLNGVDLVINADSSISEPTSLIQIDPNALKQPSSTEDVLNLVKDSLTNNPQLTRRYDESPRAKRYGEKGFIIQMNNGNLTLNNVKDLEGCSDFDSSCDTSLNYIDVNGSCTNGSLLSAVENEIAGMTQESKDTWSASDAVNENSSVKQEATKVLPRTALDDLRTQLSMCRKESLETQSEKENVKVEVVAETKDAKNNRMFSKINPLATILGGRNSSLEKERSKSPLKTNKYTSKLFRVSDTPIFERRNISSPVPPPMKRSDSGDQIKPPKTASQEKPMFASKQKVSPTSDLKPQSSFVESAPASTSNSYAISKLKTSRNIFADKNLPQVFVYKTKKTPTLTAHVPTSDAICTSSSSTINSSKSKSLSVTIEKPPTNRKPPIAGGATSSSSNMLSLNKNRSFRPMESSSPRYSRHQQPVEKYVALSSSLSGSGSNSRTESPSPTSGVSGTQNRSKMSNNRTGILSPESIRKLNARLLENRKLSNEGETGASNFSTRVRSSGSSEKSMGVHKGGNTQQEKKTRSIVKSKRGEIKAAAI</sequence>
<dbReference type="InterPro" id="IPR001781">
    <property type="entry name" value="Znf_LIM"/>
</dbReference>
<evidence type="ECO:0000256" key="15">
    <source>
        <dbReference type="SAM" id="MobiDB-lite"/>
    </source>
</evidence>
<dbReference type="GO" id="GO:0046872">
    <property type="term" value="F:metal ion binding"/>
    <property type="evidence" value="ECO:0007669"/>
    <property type="project" value="UniProtKB-KW"/>
</dbReference>
<evidence type="ECO:0000256" key="13">
    <source>
        <dbReference type="ARBA" id="ARBA00023038"/>
    </source>
</evidence>
<dbReference type="PANTHER" id="PTHR46485">
    <property type="entry name" value="LIM DOMAIN KINASE 1"/>
    <property type="match status" value="1"/>
</dbReference>
<keyword evidence="11" id="KW-0862">Zinc</keyword>
<keyword evidence="10" id="KW-0418">Kinase</keyword>
<dbReference type="EnsemblMetazoa" id="AAEL000187-RC">
    <property type="protein sequence ID" value="AAEL000187-PC"/>
    <property type="gene ID" value="AAEL000187"/>
</dbReference>
<dbReference type="CDD" id="cd06754">
    <property type="entry name" value="PDZ_LIMK-like"/>
    <property type="match status" value="1"/>
</dbReference>
<dbReference type="FunCoup" id="A0A6I8T2Z8">
    <property type="interactions" value="694"/>
</dbReference>
<dbReference type="Gene3D" id="1.10.510.10">
    <property type="entry name" value="Transferase(Phosphotransferase) domain 1"/>
    <property type="match status" value="1"/>
</dbReference>
<reference evidence="16" key="2">
    <citation type="submission" date="2020-05" db="UniProtKB">
        <authorList>
            <consortium name="EnsemblMetazoa"/>
        </authorList>
    </citation>
    <scope>IDENTIFICATION</scope>
    <source>
        <strain evidence="16">LVP_AGWG</strain>
    </source>
</reference>
<dbReference type="InterPro" id="IPR000719">
    <property type="entry name" value="Prot_kinase_dom"/>
</dbReference>
<evidence type="ECO:0000256" key="6">
    <source>
        <dbReference type="ARBA" id="ARBA00022679"/>
    </source>
</evidence>
<protein>
    <recommendedName>
        <fullName evidence="14">LIM domain kinase 1</fullName>
        <ecNumber evidence="3">2.7.11.1</ecNumber>
    </recommendedName>
</protein>
<evidence type="ECO:0000313" key="17">
    <source>
        <dbReference type="Proteomes" id="UP000008820"/>
    </source>
</evidence>
<comment type="similarity">
    <text evidence="2">Belongs to the protein kinase superfamily. TKL Ser/Thr protein kinase family.</text>
</comment>
<dbReference type="SMART" id="SM00132">
    <property type="entry name" value="LIM"/>
    <property type="match status" value="2"/>
</dbReference>
<evidence type="ECO:0000256" key="7">
    <source>
        <dbReference type="ARBA" id="ARBA00022723"/>
    </source>
</evidence>